<evidence type="ECO:0000256" key="6">
    <source>
        <dbReference type="ARBA" id="ARBA00038076"/>
    </source>
</evidence>
<dbReference type="InterPro" id="IPR003838">
    <property type="entry name" value="ABC3_permease_C"/>
</dbReference>
<comment type="similarity">
    <text evidence="6">Belongs to the ABC-4 integral membrane protein family.</text>
</comment>
<dbReference type="InterPro" id="IPR025857">
    <property type="entry name" value="MacB_PCD"/>
</dbReference>
<evidence type="ECO:0000256" key="4">
    <source>
        <dbReference type="ARBA" id="ARBA00022989"/>
    </source>
</evidence>
<organism evidence="10 11">
    <name type="scientific">Pedobacter rhodius</name>
    <dbReference type="NCBI Taxonomy" id="3004098"/>
    <lineage>
        <taxon>Bacteria</taxon>
        <taxon>Pseudomonadati</taxon>
        <taxon>Bacteroidota</taxon>
        <taxon>Sphingobacteriia</taxon>
        <taxon>Sphingobacteriales</taxon>
        <taxon>Sphingobacteriaceae</taxon>
        <taxon>Pedobacter</taxon>
    </lineage>
</organism>
<evidence type="ECO:0000313" key="11">
    <source>
        <dbReference type="Proteomes" id="UP001144341"/>
    </source>
</evidence>
<dbReference type="Proteomes" id="UP001144341">
    <property type="component" value="Unassembled WGS sequence"/>
</dbReference>
<evidence type="ECO:0000256" key="1">
    <source>
        <dbReference type="ARBA" id="ARBA00004651"/>
    </source>
</evidence>
<accession>A0ABT4KX53</accession>
<keyword evidence="11" id="KW-1185">Reference proteome</keyword>
<feature type="transmembrane region" description="Helical" evidence="7">
    <location>
        <begin position="418"/>
        <end position="441"/>
    </location>
</feature>
<comment type="subcellular location">
    <subcellularLocation>
        <location evidence="1">Cell membrane</location>
        <topology evidence="1">Multi-pass membrane protein</topology>
    </subcellularLocation>
</comment>
<comment type="caution">
    <text evidence="10">The sequence shown here is derived from an EMBL/GenBank/DDBJ whole genome shotgun (WGS) entry which is preliminary data.</text>
</comment>
<dbReference type="InterPro" id="IPR050250">
    <property type="entry name" value="Macrolide_Exporter_MacB"/>
</dbReference>
<feature type="transmembrane region" description="Helical" evidence="7">
    <location>
        <begin position="374"/>
        <end position="397"/>
    </location>
</feature>
<dbReference type="EMBL" id="JAPWGL010000002">
    <property type="protein sequence ID" value="MCZ4223409.1"/>
    <property type="molecule type" value="Genomic_DNA"/>
</dbReference>
<feature type="domain" description="ABC3 transporter permease C-terminal" evidence="8">
    <location>
        <begin position="286"/>
        <end position="399"/>
    </location>
</feature>
<dbReference type="PANTHER" id="PTHR30572">
    <property type="entry name" value="MEMBRANE COMPONENT OF TRANSPORTER-RELATED"/>
    <property type="match status" value="1"/>
</dbReference>
<dbReference type="Pfam" id="PF12704">
    <property type="entry name" value="MacB_PCD"/>
    <property type="match status" value="1"/>
</dbReference>
<sequence length="791" mass="88001">MFKLNLKIALRNLWKNRGITSINIGGLAIALAAFILVGLYFTYETSFDKTNPNYNNIYVVGRIYPDFKTNYTSPPFAKVIKQNFPEVENAGITKEGFIELTIKNGKNTVFAKNFMQADYNAAKILDLKPTNGLEKPTGETERLSYLNDESMKVLFPNKTDNKAEMVGFGASNSGITGKINGSITNNLHSNITFDGISIGNEIGQGESYGYNNYTTYIQVEPGTDVKNLEQKITELYRKELLKGETDQKTIAEIKGVSTFLDPLANLHLRPKAGNDAPYKILIALSVLGILILVIACINFTNLSIAQAAKRAKEVGVKKVMGAYRSQLTVQFLTEIFIQCFAATIMALILAELALPYFNILFQVNLSIWYIENDLFWQLPLVLCLITLIAGTYPALVLSGFKPAMVLKGNFSTSKQSSWLRNGLLVFQFGIAAIFIIGLLIINSQLKYMRSQDLGFTANQVVYIKNISLFNKPEKFVPVRDKILKIPGIKSATVATDVPDGSGPGSNGYTFEGEQKSIDFVDVDFDYFETLDIKLKDGRFFSSNFKTDTANSAIINESTVAKYGMKNPVGKIIRGCSTDYKIVGVVKDFKAQGFESAVQPTIYAIKNPCGNYKTQIMLKIEDNKMADALAALKAQWPQINPQDGEDFRYEFLDQLYGKLFKKQEQLQSVFFAAALLTIFIAILGLFAFAKYSTNGRIKEIAVRKILGASDVQIFKLINSSFFMMVLVANVISWPVAYILTKKWLETFAYRIDLPVLPFVSSALITILLTVITVSIQAKKAVKANPVDALKYE</sequence>
<feature type="domain" description="ABC3 transporter permease C-terminal" evidence="8">
    <location>
        <begin position="671"/>
        <end position="784"/>
    </location>
</feature>
<evidence type="ECO:0000256" key="2">
    <source>
        <dbReference type="ARBA" id="ARBA00022475"/>
    </source>
</evidence>
<dbReference type="PANTHER" id="PTHR30572:SF4">
    <property type="entry name" value="ABC TRANSPORTER PERMEASE YTRF"/>
    <property type="match status" value="1"/>
</dbReference>
<keyword evidence="5 7" id="KW-0472">Membrane</keyword>
<dbReference type="RefSeq" id="WP_269415203.1">
    <property type="nucleotide sequence ID" value="NZ_JAPWGL010000002.1"/>
</dbReference>
<evidence type="ECO:0000256" key="7">
    <source>
        <dbReference type="SAM" id="Phobius"/>
    </source>
</evidence>
<evidence type="ECO:0000313" key="10">
    <source>
        <dbReference type="EMBL" id="MCZ4223409.1"/>
    </source>
</evidence>
<dbReference type="Pfam" id="PF02687">
    <property type="entry name" value="FtsX"/>
    <property type="match status" value="2"/>
</dbReference>
<evidence type="ECO:0000259" key="9">
    <source>
        <dbReference type="Pfam" id="PF12704"/>
    </source>
</evidence>
<evidence type="ECO:0000259" key="8">
    <source>
        <dbReference type="Pfam" id="PF02687"/>
    </source>
</evidence>
<feature type="transmembrane region" description="Helical" evidence="7">
    <location>
        <begin position="329"/>
        <end position="354"/>
    </location>
</feature>
<gene>
    <name evidence="10" type="ORF">O0931_08885</name>
</gene>
<feature type="transmembrane region" description="Helical" evidence="7">
    <location>
        <begin position="668"/>
        <end position="691"/>
    </location>
</feature>
<name>A0ABT4KX53_9SPHI</name>
<keyword evidence="2" id="KW-1003">Cell membrane</keyword>
<feature type="transmembrane region" description="Helical" evidence="7">
    <location>
        <begin position="712"/>
        <end position="734"/>
    </location>
</feature>
<feature type="transmembrane region" description="Helical" evidence="7">
    <location>
        <begin position="21"/>
        <end position="43"/>
    </location>
</feature>
<keyword evidence="4 7" id="KW-1133">Transmembrane helix</keyword>
<proteinExistence type="inferred from homology"/>
<protein>
    <submittedName>
        <fullName evidence="10">ABC transporter permease</fullName>
    </submittedName>
</protein>
<feature type="transmembrane region" description="Helical" evidence="7">
    <location>
        <begin position="280"/>
        <end position="308"/>
    </location>
</feature>
<keyword evidence="3 7" id="KW-0812">Transmembrane</keyword>
<reference evidence="10" key="1">
    <citation type="submission" date="2022-12" db="EMBL/GenBank/DDBJ databases">
        <title>Genome sequence of SJ11.</title>
        <authorList>
            <person name="Woo H."/>
        </authorList>
    </citation>
    <scope>NUCLEOTIDE SEQUENCE</scope>
    <source>
        <strain evidence="10">SJ11</strain>
    </source>
</reference>
<evidence type="ECO:0000256" key="5">
    <source>
        <dbReference type="ARBA" id="ARBA00023136"/>
    </source>
</evidence>
<feature type="domain" description="MacB-like periplasmic core" evidence="9">
    <location>
        <begin position="428"/>
        <end position="629"/>
    </location>
</feature>
<feature type="transmembrane region" description="Helical" evidence="7">
    <location>
        <begin position="754"/>
        <end position="774"/>
    </location>
</feature>
<evidence type="ECO:0000256" key="3">
    <source>
        <dbReference type="ARBA" id="ARBA00022692"/>
    </source>
</evidence>